<proteinExistence type="predicted"/>
<reference evidence="3" key="2">
    <citation type="submission" date="2020-05" db="UniProtKB">
        <authorList>
            <consortium name="EnsemblMetazoa"/>
        </authorList>
    </citation>
    <scope>IDENTIFICATION</scope>
</reference>
<dbReference type="Proteomes" id="UP000030765">
    <property type="component" value="Unassembled WGS sequence"/>
</dbReference>
<feature type="region of interest" description="Disordered" evidence="1">
    <location>
        <begin position="740"/>
        <end position="768"/>
    </location>
</feature>
<dbReference type="EnsemblMetazoa" id="ASIC005598-RA">
    <property type="protein sequence ID" value="ASIC005598-PA"/>
    <property type="gene ID" value="ASIC005598"/>
</dbReference>
<dbReference type="VEuPathDB" id="VectorBase:ASIS016809"/>
<evidence type="ECO:0000313" key="3">
    <source>
        <dbReference type="EnsemblMetazoa" id="ASIC005598-PA"/>
    </source>
</evidence>
<feature type="region of interest" description="Disordered" evidence="1">
    <location>
        <begin position="401"/>
        <end position="459"/>
    </location>
</feature>
<feature type="compositionally biased region" description="Low complexity" evidence="1">
    <location>
        <begin position="66"/>
        <end position="82"/>
    </location>
</feature>
<name>A0A084VJV0_ANOSI</name>
<feature type="region of interest" description="Disordered" evidence="1">
    <location>
        <begin position="541"/>
        <end position="688"/>
    </location>
</feature>
<feature type="compositionally biased region" description="Polar residues" evidence="1">
    <location>
        <begin position="440"/>
        <end position="459"/>
    </location>
</feature>
<dbReference type="OrthoDB" id="7701360at2759"/>
<feature type="compositionally biased region" description="Low complexity" evidence="1">
    <location>
        <begin position="640"/>
        <end position="688"/>
    </location>
</feature>
<organism evidence="2">
    <name type="scientific">Anopheles sinensis</name>
    <name type="common">Mosquito</name>
    <dbReference type="NCBI Taxonomy" id="74873"/>
    <lineage>
        <taxon>Eukaryota</taxon>
        <taxon>Metazoa</taxon>
        <taxon>Ecdysozoa</taxon>
        <taxon>Arthropoda</taxon>
        <taxon>Hexapoda</taxon>
        <taxon>Insecta</taxon>
        <taxon>Pterygota</taxon>
        <taxon>Neoptera</taxon>
        <taxon>Endopterygota</taxon>
        <taxon>Diptera</taxon>
        <taxon>Nematocera</taxon>
        <taxon>Culicoidea</taxon>
        <taxon>Culicidae</taxon>
        <taxon>Anophelinae</taxon>
        <taxon>Anopheles</taxon>
    </lineage>
</organism>
<feature type="region of interest" description="Disordered" evidence="1">
    <location>
        <begin position="275"/>
        <end position="306"/>
    </location>
</feature>
<dbReference type="VEuPathDB" id="VectorBase:ASIC005598"/>
<feature type="region of interest" description="Disordered" evidence="1">
    <location>
        <begin position="189"/>
        <end position="230"/>
    </location>
</feature>
<dbReference type="AlphaFoldDB" id="A0A084VJV0"/>
<feature type="region of interest" description="Disordered" evidence="1">
    <location>
        <begin position="997"/>
        <end position="1053"/>
    </location>
</feature>
<evidence type="ECO:0000256" key="1">
    <source>
        <dbReference type="SAM" id="MobiDB-lite"/>
    </source>
</evidence>
<dbReference type="VEuPathDB" id="VectorBase:ASIS007875"/>
<gene>
    <name evidence="2" type="ORF">ZHAS_00005598</name>
</gene>
<feature type="region of interest" description="Disordered" evidence="1">
    <location>
        <begin position="41"/>
        <end position="108"/>
    </location>
</feature>
<feature type="compositionally biased region" description="Low complexity" evidence="1">
    <location>
        <begin position="925"/>
        <end position="934"/>
    </location>
</feature>
<feature type="compositionally biased region" description="Polar residues" evidence="1">
    <location>
        <begin position="604"/>
        <end position="618"/>
    </location>
</feature>
<reference evidence="2 4" key="1">
    <citation type="journal article" date="2014" name="BMC Genomics">
        <title>Genome sequence of Anopheles sinensis provides insight into genetics basis of mosquito competence for malaria parasites.</title>
        <authorList>
            <person name="Zhou D."/>
            <person name="Zhang D."/>
            <person name="Ding G."/>
            <person name="Shi L."/>
            <person name="Hou Q."/>
            <person name="Ye Y."/>
            <person name="Xu Y."/>
            <person name="Zhou H."/>
            <person name="Xiong C."/>
            <person name="Li S."/>
            <person name="Yu J."/>
            <person name="Hong S."/>
            <person name="Yu X."/>
            <person name="Zou P."/>
            <person name="Chen C."/>
            <person name="Chang X."/>
            <person name="Wang W."/>
            <person name="Lv Y."/>
            <person name="Sun Y."/>
            <person name="Ma L."/>
            <person name="Shen B."/>
            <person name="Zhu C."/>
        </authorList>
    </citation>
    <scope>NUCLEOTIDE SEQUENCE [LARGE SCALE GENOMIC DNA]</scope>
</reference>
<accession>A0A084VJV0</accession>
<dbReference type="EMBL" id="ATLV01013895">
    <property type="status" value="NOT_ANNOTATED_CDS"/>
    <property type="molecule type" value="Genomic_DNA"/>
</dbReference>
<feature type="compositionally biased region" description="Polar residues" evidence="1">
    <location>
        <begin position="546"/>
        <end position="582"/>
    </location>
</feature>
<dbReference type="OMA" id="VRNTAPX"/>
<dbReference type="STRING" id="74873.A0A084VJV0"/>
<feature type="compositionally biased region" description="Basic and acidic residues" evidence="1">
    <location>
        <begin position="591"/>
        <end position="602"/>
    </location>
</feature>
<feature type="compositionally biased region" description="Low complexity" evidence="1">
    <location>
        <begin position="406"/>
        <end position="425"/>
    </location>
</feature>
<protein>
    <submittedName>
        <fullName evidence="2 3">Uncharacterized protein</fullName>
    </submittedName>
</protein>
<feature type="compositionally biased region" description="Low complexity" evidence="1">
    <location>
        <begin position="275"/>
        <end position="300"/>
    </location>
</feature>
<dbReference type="EMBL" id="KE524908">
    <property type="protein sequence ID" value="KFB38244.1"/>
    <property type="molecule type" value="Genomic_DNA"/>
</dbReference>
<keyword evidence="4" id="KW-1185">Reference proteome</keyword>
<sequence length="1053" mass="111850">MLPSKATTTDPQPQSERVFIVTASNNNDAILIDSATTIASTSVPPEVTTEEPLTPSPYTSIPPSPRYTLYPFESPSSIPSEPAVSTTTAMPGAVPDDSTRTLSMAPTESSDEFVDFASTTVAYTNHQSSKSDDKSATALEHSSSFTDFATDSPELTITNRTPSSITSSTITIASTTDREQTTSTAYVTSAPMTVSRTHHPFPTVSDVTTRPSPSALPARLGSAKSPETTADEYRPRFQVRLPVLPIGFPASAPVTSRGHTLFPATPVSVAAKSLSSTTTTSTTATTLPTARSTTAPATTSEAPRLPPRSRGIVVYGILPNNTVVRRVIGGEDEYVQTTTENVRVVYGIFPNGTVVRRYPNGTIVPEVKRRQALVEVTNIDPRELRNPNSAIYRTTEAPLVYRAPPSTSSSSSTSTTSTTTTTTTTNAIGMPTGEKRPVAHSTTTTALPPSFTISPTMNQPTGTTTIIEILRKYNEENQLDAKVKSDNVFSLASAKVKQPIRTTGVVSTTTTATPVEDGMIDKSREDVRVVRPNAPDLVYRWRPPATASSTESVENGVELSSTSEPKYTTAAATPSVSENTVPDMTGVGKGGRVDVDSSEVRYGESTQESSDSAENTVNDGLVFLNGGQLPNNNARKTTRKPTTTTSTSTTPRPTTTIPTTTTTSTTTTTTTSTTTTTTPRPTTTPSLSTVIVDKDDPAFLNDVRKLPNFATPNPLVDTPLANRILQLAIQRDPKSIARLPLATGNESPSFDKTPTESQVKEIPKPTATTLSPEEIEKTKKQLDRELQQYNSDLKLLSNLLGRPISAKELPNLTKQLGGGVGGGGSSVFLGNVPATARVTTTTTTTTTTRRPSATADGELLKQLLLTQQQQHNSSPAVIERPEFYGKTNEAILAAVLKQRGIGPTNTNGNIEDILAQISPGARTSTLPPIVITTPRPTPRRVRPPQPPPLRSQSPILDGLSWLWREWQATAPQPRNRVPSGGASPASLNAGTFGLSGGGGLGGGGRTASLTQSYRDEGLDPDAGAAKSFTSAFRPPPAASEPTDDLSYLRYSGR</sequence>
<feature type="region of interest" description="Disordered" evidence="1">
    <location>
        <begin position="924"/>
        <end position="953"/>
    </location>
</feature>
<evidence type="ECO:0000313" key="2">
    <source>
        <dbReference type="EMBL" id="KFB38244.1"/>
    </source>
</evidence>
<feature type="compositionally biased region" description="Polar residues" evidence="1">
    <location>
        <begin position="744"/>
        <end position="757"/>
    </location>
</feature>
<evidence type="ECO:0000313" key="4">
    <source>
        <dbReference type="Proteomes" id="UP000030765"/>
    </source>
</evidence>
<feature type="compositionally biased region" description="Low complexity" evidence="1">
    <location>
        <begin position="41"/>
        <end position="59"/>
    </location>
</feature>